<feature type="transmembrane region" description="Helical" evidence="1">
    <location>
        <begin position="63"/>
        <end position="81"/>
    </location>
</feature>
<dbReference type="AlphaFoldDB" id="A0A411ADN0"/>
<feature type="transmembrane region" description="Helical" evidence="1">
    <location>
        <begin position="93"/>
        <end position="112"/>
    </location>
</feature>
<evidence type="ECO:0000256" key="1">
    <source>
        <dbReference type="SAM" id="Phobius"/>
    </source>
</evidence>
<dbReference type="EMBL" id="MH992229">
    <property type="protein sequence ID" value="QAX27132.1"/>
    <property type="molecule type" value="Genomic_DNA"/>
</dbReference>
<evidence type="ECO:0000313" key="2">
    <source>
        <dbReference type="EMBL" id="QAX27132.1"/>
    </source>
</evidence>
<sequence>MFNITPQYREIKVNPIKEYITYLYNTYVDYDIVKVTLQVYPYDTIDLIKQIIRYFKSIEFNKIFTLFNFFVLLDYVITNIITKLQAIKNYNIVKFIECISFYIEYFIYKYYYKYNEFHFIYLCRYSPTYYSLCLKHFLSMEYRKNINHQFYYFLGIGFFLFIYAPTFYAVTQFIEKYNTLDNVYHYYISIISPC</sequence>
<accession>A0A411ADN0</accession>
<name>A0A411ADN0_9APIC</name>
<protein>
    <submittedName>
        <fullName evidence="2">Uncharacterized protein</fullName>
    </submittedName>
</protein>
<keyword evidence="1" id="KW-0812">Transmembrane</keyword>
<proteinExistence type="predicted"/>
<reference evidence="2" key="1">
    <citation type="submission" date="2018-09" db="EMBL/GenBank/DDBJ databases">
        <title>Comparative sequence analysis of Babesia apicoplast genomes of sheep originating from six regions.</title>
        <authorList>
            <person name="Wang X."/>
            <person name="Guan G."/>
        </authorList>
    </citation>
    <scope>NUCLEOTIDE SEQUENCE</scope>
    <source>
        <strain evidence="2">Hebei</strain>
    </source>
</reference>
<keyword evidence="1" id="KW-1133">Transmembrane helix</keyword>
<keyword evidence="1" id="KW-0472">Membrane</keyword>
<feature type="transmembrane region" description="Helical" evidence="1">
    <location>
        <begin position="150"/>
        <end position="170"/>
    </location>
</feature>
<organism evidence="2">
    <name type="scientific">Babesia motasi</name>
    <dbReference type="NCBI Taxonomy" id="237580"/>
    <lineage>
        <taxon>Eukaryota</taxon>
        <taxon>Sar</taxon>
        <taxon>Alveolata</taxon>
        <taxon>Apicomplexa</taxon>
        <taxon>Aconoidasida</taxon>
        <taxon>Piroplasmida</taxon>
        <taxon>Babesiidae</taxon>
        <taxon>Babesia</taxon>
    </lineage>
</organism>